<dbReference type="InterPro" id="IPR011990">
    <property type="entry name" value="TPR-like_helical_dom_sf"/>
</dbReference>
<evidence type="ECO:0000313" key="2">
    <source>
        <dbReference type="Proteomes" id="UP000266841"/>
    </source>
</evidence>
<dbReference type="InterPro" id="IPR006597">
    <property type="entry name" value="Sel1-like"/>
</dbReference>
<dbReference type="SMART" id="SM00671">
    <property type="entry name" value="SEL1"/>
    <property type="match status" value="3"/>
</dbReference>
<organism evidence="1 2">
    <name type="scientific">Thalassiosira oceanica</name>
    <name type="common">Marine diatom</name>
    <dbReference type="NCBI Taxonomy" id="159749"/>
    <lineage>
        <taxon>Eukaryota</taxon>
        <taxon>Sar</taxon>
        <taxon>Stramenopiles</taxon>
        <taxon>Ochrophyta</taxon>
        <taxon>Bacillariophyta</taxon>
        <taxon>Coscinodiscophyceae</taxon>
        <taxon>Thalassiosirophycidae</taxon>
        <taxon>Thalassiosirales</taxon>
        <taxon>Thalassiosiraceae</taxon>
        <taxon>Thalassiosira</taxon>
    </lineage>
</organism>
<sequence>MERICHGCDLAAQKRGMHDCAFCRTPLPKNDANMLAMVRARVGKKDPESIDFLGDQYYYGGLGLQKDMQKAAELYTEAAGLGSINGLFNFGLMYDVGEGVQKDKAKAAELFEKAAMAGHVPARANLGHTEVQKGNYDRAVRHFLISAKMGHEISVENIKRGFKAGLATKEQYAEALKGYQDAAEEMKSHDRDEAKPYFESRRWNIVGEG</sequence>
<dbReference type="PANTHER" id="PTHR45011:SF1">
    <property type="entry name" value="DAP3-BINDING CELL DEATH ENHANCER 1"/>
    <property type="match status" value="1"/>
</dbReference>
<dbReference type="Pfam" id="PF08238">
    <property type="entry name" value="Sel1"/>
    <property type="match status" value="3"/>
</dbReference>
<protein>
    <submittedName>
        <fullName evidence="1">Uncharacterized protein</fullName>
    </submittedName>
</protein>
<dbReference type="OMA" id="FCATREF"/>
<dbReference type="SUPFAM" id="SSF81901">
    <property type="entry name" value="HCP-like"/>
    <property type="match status" value="1"/>
</dbReference>
<dbReference type="InterPro" id="IPR052748">
    <property type="entry name" value="ISR_Activator"/>
</dbReference>
<comment type="caution">
    <text evidence="1">The sequence shown here is derived from an EMBL/GenBank/DDBJ whole genome shotgun (WGS) entry which is preliminary data.</text>
</comment>
<dbReference type="Proteomes" id="UP000266841">
    <property type="component" value="Unassembled WGS sequence"/>
</dbReference>
<dbReference type="PANTHER" id="PTHR45011">
    <property type="entry name" value="DAP3-BINDING CELL DEATH ENHANCER 1"/>
    <property type="match status" value="1"/>
</dbReference>
<evidence type="ECO:0000313" key="1">
    <source>
        <dbReference type="EMBL" id="EJK70700.1"/>
    </source>
</evidence>
<reference evidence="1 2" key="1">
    <citation type="journal article" date="2012" name="Genome Biol.">
        <title>Genome and low-iron response of an oceanic diatom adapted to chronic iron limitation.</title>
        <authorList>
            <person name="Lommer M."/>
            <person name="Specht M."/>
            <person name="Roy A.S."/>
            <person name="Kraemer L."/>
            <person name="Andreson R."/>
            <person name="Gutowska M.A."/>
            <person name="Wolf J."/>
            <person name="Bergner S.V."/>
            <person name="Schilhabel M.B."/>
            <person name="Klostermeier U.C."/>
            <person name="Beiko R.G."/>
            <person name="Rosenstiel P."/>
            <person name="Hippler M."/>
            <person name="Laroche J."/>
        </authorList>
    </citation>
    <scope>NUCLEOTIDE SEQUENCE [LARGE SCALE GENOMIC DNA]</scope>
    <source>
        <strain evidence="1 2">CCMP1005</strain>
    </source>
</reference>
<accession>K0SZ87</accession>
<name>K0SZ87_THAOC</name>
<dbReference type="EMBL" id="AGNL01008158">
    <property type="protein sequence ID" value="EJK70700.1"/>
    <property type="molecule type" value="Genomic_DNA"/>
</dbReference>
<gene>
    <name evidence="1" type="ORF">THAOC_07919</name>
</gene>
<dbReference type="AlphaFoldDB" id="K0SZ87"/>
<dbReference type="Gene3D" id="1.25.40.10">
    <property type="entry name" value="Tetratricopeptide repeat domain"/>
    <property type="match status" value="1"/>
</dbReference>
<proteinExistence type="predicted"/>
<keyword evidence="2" id="KW-1185">Reference proteome</keyword>